<sequence>MRLAREPAQHEVRQTPDAQGRGMRGPDAEVHEEVPHGKTLPTRTGSDTPSSGACLERGKFAARARPAPAGHRQGHGKAGPASGAMP</sequence>
<feature type="region of interest" description="Disordered" evidence="1">
    <location>
        <begin position="1"/>
        <end position="86"/>
    </location>
</feature>
<evidence type="ECO:0000313" key="2">
    <source>
        <dbReference type="EMBL" id="GAA1867854.1"/>
    </source>
</evidence>
<accession>A0ABN2NI77</accession>
<feature type="compositionally biased region" description="Polar residues" evidence="1">
    <location>
        <begin position="41"/>
        <end position="51"/>
    </location>
</feature>
<dbReference type="EMBL" id="BAAANL010000005">
    <property type="protein sequence ID" value="GAA1867854.1"/>
    <property type="molecule type" value="Genomic_DNA"/>
</dbReference>
<feature type="compositionally biased region" description="Basic and acidic residues" evidence="1">
    <location>
        <begin position="1"/>
        <end position="14"/>
    </location>
</feature>
<evidence type="ECO:0000256" key="1">
    <source>
        <dbReference type="SAM" id="MobiDB-lite"/>
    </source>
</evidence>
<evidence type="ECO:0000313" key="3">
    <source>
        <dbReference type="Proteomes" id="UP001501094"/>
    </source>
</evidence>
<feature type="compositionally biased region" description="Basic and acidic residues" evidence="1">
    <location>
        <begin position="24"/>
        <end position="36"/>
    </location>
</feature>
<comment type="caution">
    <text evidence="2">The sequence shown here is derived from an EMBL/GenBank/DDBJ whole genome shotgun (WGS) entry which is preliminary data.</text>
</comment>
<organism evidence="2 3">
    <name type="scientific">Myceligenerans crystallogenes</name>
    <dbReference type="NCBI Taxonomy" id="316335"/>
    <lineage>
        <taxon>Bacteria</taxon>
        <taxon>Bacillati</taxon>
        <taxon>Actinomycetota</taxon>
        <taxon>Actinomycetes</taxon>
        <taxon>Micrococcales</taxon>
        <taxon>Promicromonosporaceae</taxon>
        <taxon>Myceligenerans</taxon>
    </lineage>
</organism>
<name>A0ABN2NI77_9MICO</name>
<proteinExistence type="predicted"/>
<gene>
    <name evidence="2" type="ORF">GCM10009751_27890</name>
</gene>
<keyword evidence="3" id="KW-1185">Reference proteome</keyword>
<reference evidence="2 3" key="1">
    <citation type="journal article" date="2019" name="Int. J. Syst. Evol. Microbiol.">
        <title>The Global Catalogue of Microorganisms (GCM) 10K type strain sequencing project: providing services to taxonomists for standard genome sequencing and annotation.</title>
        <authorList>
            <consortium name="The Broad Institute Genomics Platform"/>
            <consortium name="The Broad Institute Genome Sequencing Center for Infectious Disease"/>
            <person name="Wu L."/>
            <person name="Ma J."/>
        </authorList>
    </citation>
    <scope>NUCLEOTIDE SEQUENCE [LARGE SCALE GENOMIC DNA]</scope>
    <source>
        <strain evidence="2 3">JCM 14326</strain>
    </source>
</reference>
<protein>
    <submittedName>
        <fullName evidence="2">Uncharacterized protein</fullName>
    </submittedName>
</protein>
<dbReference type="Proteomes" id="UP001501094">
    <property type="component" value="Unassembled WGS sequence"/>
</dbReference>